<name>A0A6H0SPP6_9MICC</name>
<organism evidence="2 3">
    <name type="scientific">Glutamicibacter mishrai</name>
    <dbReference type="NCBI Taxonomy" id="1775880"/>
    <lineage>
        <taxon>Bacteria</taxon>
        <taxon>Bacillati</taxon>
        <taxon>Actinomycetota</taxon>
        <taxon>Actinomycetes</taxon>
        <taxon>Micrococcales</taxon>
        <taxon>Micrococcaceae</taxon>
        <taxon>Glutamicibacter</taxon>
    </lineage>
</organism>
<feature type="signal peptide" evidence="1">
    <location>
        <begin position="1"/>
        <end position="28"/>
    </location>
</feature>
<feature type="chain" id="PRO_5038558180" description="Sensor domain-containing protein" evidence="1">
    <location>
        <begin position="29"/>
        <end position="228"/>
    </location>
</feature>
<evidence type="ECO:0000313" key="2">
    <source>
        <dbReference type="EMBL" id="QIV87957.1"/>
    </source>
</evidence>
<dbReference type="EMBL" id="CP032549">
    <property type="protein sequence ID" value="QIV87957.1"/>
    <property type="molecule type" value="Genomic_DNA"/>
</dbReference>
<dbReference type="RefSeq" id="WP_172512472.1">
    <property type="nucleotide sequence ID" value="NZ_CP032549.1"/>
</dbReference>
<sequence length="228" mass="24698">MAQANGFNLYMAAAICLGTATLASCSTAQPAPEPTAQTVVDIDADQLQKTLEDYSKDDANATVINDKKLRSSIPQAQEWLESVKVDPSKCGVTFAEPVADQLQNSTMGAIEFDDSYLTVAVYKDPQLLKKQWEAKASANEQCSRYSVTSGSESRAFHLAKQPIDSQAEQDESYVVTSSDGKTTQQQLIVRSATANVLIGIQQTTAKGQTQQQLKDASAKINELLKELN</sequence>
<protein>
    <recommendedName>
        <fullName evidence="4">Sensor domain-containing protein</fullName>
    </recommendedName>
</protein>
<accession>A0A6H0SPP6</accession>
<keyword evidence="3" id="KW-1185">Reference proteome</keyword>
<evidence type="ECO:0000256" key="1">
    <source>
        <dbReference type="SAM" id="SignalP"/>
    </source>
</evidence>
<dbReference type="AlphaFoldDB" id="A0A6H0SPP6"/>
<evidence type="ECO:0008006" key="4">
    <source>
        <dbReference type="Google" id="ProtNLM"/>
    </source>
</evidence>
<dbReference type="Proteomes" id="UP000502331">
    <property type="component" value="Chromosome"/>
</dbReference>
<evidence type="ECO:0000313" key="3">
    <source>
        <dbReference type="Proteomes" id="UP000502331"/>
    </source>
</evidence>
<proteinExistence type="predicted"/>
<reference evidence="2 3" key="1">
    <citation type="submission" date="2018-09" db="EMBL/GenBank/DDBJ databases">
        <title>Glutamicibacter mishrai S5-52T (LMG 29155T = KCTC 39846T).</title>
        <authorList>
            <person name="Das S.K."/>
        </authorList>
    </citation>
    <scope>NUCLEOTIDE SEQUENCE [LARGE SCALE GENOMIC DNA]</scope>
    <source>
        <strain evidence="2 3">S5-52</strain>
    </source>
</reference>
<keyword evidence="1" id="KW-0732">Signal</keyword>
<gene>
    <name evidence="2" type="ORF">D3791_13080</name>
</gene>